<keyword evidence="2" id="KW-0805">Transcription regulation</keyword>
<protein>
    <submittedName>
        <fullName evidence="7">TetR/AcrR family transcriptional regulator</fullName>
    </submittedName>
</protein>
<dbReference type="SUPFAM" id="SSF46689">
    <property type="entry name" value="Homeodomain-like"/>
    <property type="match status" value="1"/>
</dbReference>
<dbReference type="RefSeq" id="WP_346151858.1">
    <property type="nucleotide sequence ID" value="NZ_BAAATE010000021.1"/>
</dbReference>
<organism evidence="7 8">
    <name type="scientific">Nonomuraea recticatena</name>
    <dbReference type="NCBI Taxonomy" id="46178"/>
    <lineage>
        <taxon>Bacteria</taxon>
        <taxon>Bacillati</taxon>
        <taxon>Actinomycetota</taxon>
        <taxon>Actinomycetes</taxon>
        <taxon>Streptosporangiales</taxon>
        <taxon>Streptosporangiaceae</taxon>
        <taxon>Nonomuraea</taxon>
    </lineage>
</organism>
<dbReference type="InterPro" id="IPR039538">
    <property type="entry name" value="BetI_C"/>
</dbReference>
<dbReference type="Gene3D" id="1.10.357.10">
    <property type="entry name" value="Tetracycline Repressor, domain 2"/>
    <property type="match status" value="1"/>
</dbReference>
<evidence type="ECO:0000256" key="1">
    <source>
        <dbReference type="ARBA" id="ARBA00022491"/>
    </source>
</evidence>
<comment type="caution">
    <text evidence="7">The sequence shown here is derived from an EMBL/GenBank/DDBJ whole genome shotgun (WGS) entry which is preliminary data.</text>
</comment>
<dbReference type="EMBL" id="BAAATE010000021">
    <property type="protein sequence ID" value="GAA2681232.1"/>
    <property type="molecule type" value="Genomic_DNA"/>
</dbReference>
<keyword evidence="8" id="KW-1185">Reference proteome</keyword>
<evidence type="ECO:0000313" key="7">
    <source>
        <dbReference type="EMBL" id="GAA2681232.1"/>
    </source>
</evidence>
<evidence type="ECO:0000259" key="6">
    <source>
        <dbReference type="PROSITE" id="PS50977"/>
    </source>
</evidence>
<dbReference type="PRINTS" id="PR00455">
    <property type="entry name" value="HTHTETR"/>
</dbReference>
<gene>
    <name evidence="7" type="ORF">GCM10010412_065930</name>
</gene>
<dbReference type="PANTHER" id="PTHR47506">
    <property type="entry name" value="TRANSCRIPTIONAL REGULATORY PROTEIN"/>
    <property type="match status" value="1"/>
</dbReference>
<evidence type="ECO:0000256" key="3">
    <source>
        <dbReference type="ARBA" id="ARBA00023125"/>
    </source>
</evidence>
<dbReference type="Proteomes" id="UP001501666">
    <property type="component" value="Unassembled WGS sequence"/>
</dbReference>
<evidence type="ECO:0000256" key="4">
    <source>
        <dbReference type="ARBA" id="ARBA00023163"/>
    </source>
</evidence>
<dbReference type="InterPro" id="IPR036271">
    <property type="entry name" value="Tet_transcr_reg_TetR-rel_C_sf"/>
</dbReference>
<keyword evidence="1" id="KW-0678">Repressor</keyword>
<dbReference type="Pfam" id="PF13977">
    <property type="entry name" value="TetR_C_6"/>
    <property type="match status" value="1"/>
</dbReference>
<sequence length="204" mass="22213">MAERRTRGPWAEHEQRRNDLADAVLAIVAERGLAAVSLTEVAAQAGVSPGRVQHYFPAKQQLIEAAFERGNELSSARIRQRAGSETGVADPRLVLTTVLTELIPSDATTEAHMRVRQSFHAYAFADETIAARLRALYDDFHRQMADFIRMDQQAGRVPGELDPDATALGLVALAEGLAAYVLIGVTLGSVARQRLLEAVAGLYH</sequence>
<feature type="domain" description="HTH tetR-type" evidence="6">
    <location>
        <begin position="14"/>
        <end position="74"/>
    </location>
</feature>
<evidence type="ECO:0000313" key="8">
    <source>
        <dbReference type="Proteomes" id="UP001501666"/>
    </source>
</evidence>
<feature type="DNA-binding region" description="H-T-H motif" evidence="5">
    <location>
        <begin position="37"/>
        <end position="56"/>
    </location>
</feature>
<dbReference type="PROSITE" id="PS50977">
    <property type="entry name" value="HTH_TETR_2"/>
    <property type="match status" value="1"/>
</dbReference>
<dbReference type="SUPFAM" id="SSF48498">
    <property type="entry name" value="Tetracyclin repressor-like, C-terminal domain"/>
    <property type="match status" value="1"/>
</dbReference>
<keyword evidence="3 5" id="KW-0238">DNA-binding</keyword>
<dbReference type="Pfam" id="PF00440">
    <property type="entry name" value="TetR_N"/>
    <property type="match status" value="1"/>
</dbReference>
<dbReference type="PANTHER" id="PTHR47506:SF6">
    <property type="entry name" value="HTH-TYPE TRANSCRIPTIONAL REPRESSOR NEMR"/>
    <property type="match status" value="1"/>
</dbReference>
<evidence type="ECO:0000256" key="2">
    <source>
        <dbReference type="ARBA" id="ARBA00023015"/>
    </source>
</evidence>
<keyword evidence="4" id="KW-0804">Transcription</keyword>
<dbReference type="InterPro" id="IPR001647">
    <property type="entry name" value="HTH_TetR"/>
</dbReference>
<evidence type="ECO:0000256" key="5">
    <source>
        <dbReference type="PROSITE-ProRule" id="PRU00335"/>
    </source>
</evidence>
<proteinExistence type="predicted"/>
<reference evidence="7 8" key="1">
    <citation type="journal article" date="2019" name="Int. J. Syst. Evol. Microbiol.">
        <title>The Global Catalogue of Microorganisms (GCM) 10K type strain sequencing project: providing services to taxonomists for standard genome sequencing and annotation.</title>
        <authorList>
            <consortium name="The Broad Institute Genomics Platform"/>
            <consortium name="The Broad Institute Genome Sequencing Center for Infectious Disease"/>
            <person name="Wu L."/>
            <person name="Ma J."/>
        </authorList>
    </citation>
    <scope>NUCLEOTIDE SEQUENCE [LARGE SCALE GENOMIC DNA]</scope>
    <source>
        <strain evidence="7 8">JCM 6835</strain>
    </source>
</reference>
<accession>A0ABN3SN65</accession>
<name>A0ABN3SN65_9ACTN</name>
<dbReference type="InterPro" id="IPR009057">
    <property type="entry name" value="Homeodomain-like_sf"/>
</dbReference>